<dbReference type="GeneID" id="301337641"/>
<feature type="signal peptide" evidence="2">
    <location>
        <begin position="1"/>
        <end position="22"/>
    </location>
</feature>
<dbReference type="EMBL" id="CP132914">
    <property type="protein sequence ID" value="WMB73171.1"/>
    <property type="molecule type" value="Genomic_DNA"/>
</dbReference>
<sequence length="130" mass="14040">MQMKHGIYGLVIGLAFSTVTLAAEAPKVGCAAKLDAISAELAQAKAAGNKHKVAGLEKAYDEVSTHCDDDSLYAERVAKVEALEEKLTERQNELAKAIEEGRSMDKINKKRNKVAEVEADLAKARAELTQ</sequence>
<accession>A0AA50KF48</accession>
<feature type="coiled-coil region" evidence="1">
    <location>
        <begin position="73"/>
        <end position="127"/>
    </location>
</feature>
<dbReference type="AlphaFoldDB" id="A0AA50KF48"/>
<organism evidence="3">
    <name type="scientific">Shewanella oncorhynchi</name>
    <dbReference type="NCBI Taxonomy" id="2726434"/>
    <lineage>
        <taxon>Bacteria</taxon>
        <taxon>Pseudomonadati</taxon>
        <taxon>Pseudomonadota</taxon>
        <taxon>Gammaproteobacteria</taxon>
        <taxon>Alteromonadales</taxon>
        <taxon>Shewanellaceae</taxon>
        <taxon>Shewanella</taxon>
    </lineage>
</organism>
<dbReference type="Pfam" id="PF06476">
    <property type="entry name" value="DUF1090"/>
    <property type="match status" value="1"/>
</dbReference>
<dbReference type="RefSeq" id="WP_105250960.1">
    <property type="nucleotide sequence ID" value="NZ_CP132914.1"/>
</dbReference>
<name>A0AA50KF48_9GAMM</name>
<reference evidence="3" key="1">
    <citation type="submission" date="2023-08" db="EMBL/GenBank/DDBJ databases">
        <title>Complete genome sequence of Shewanella oncorhynchi Z-P2, a siderophore putrebactin-producing bacterium.</title>
        <authorList>
            <person name="Zhang Y."/>
        </authorList>
    </citation>
    <scope>NUCLEOTIDE SEQUENCE</scope>
    <source>
        <strain evidence="3">Z-P2</strain>
    </source>
</reference>
<dbReference type="KEGG" id="sog:RA178_00610"/>
<keyword evidence="2" id="KW-0732">Signal</keyword>
<keyword evidence="1" id="KW-0175">Coiled coil</keyword>
<evidence type="ECO:0000256" key="2">
    <source>
        <dbReference type="SAM" id="SignalP"/>
    </source>
</evidence>
<evidence type="ECO:0000313" key="3">
    <source>
        <dbReference type="EMBL" id="WMB73171.1"/>
    </source>
</evidence>
<gene>
    <name evidence="3" type="ORF">RA178_00610</name>
</gene>
<proteinExistence type="predicted"/>
<dbReference type="InterPro" id="IPR009468">
    <property type="entry name" value="DUF1090"/>
</dbReference>
<dbReference type="Proteomes" id="UP001236800">
    <property type="component" value="Chromosome"/>
</dbReference>
<protein>
    <submittedName>
        <fullName evidence="3">DUF1090 domain-containing protein</fullName>
    </submittedName>
</protein>
<evidence type="ECO:0000256" key="1">
    <source>
        <dbReference type="SAM" id="Coils"/>
    </source>
</evidence>
<feature type="chain" id="PRO_5041378573" evidence="2">
    <location>
        <begin position="23"/>
        <end position="130"/>
    </location>
</feature>